<proteinExistence type="predicted"/>
<dbReference type="OrthoDB" id="10017160at2759"/>
<keyword evidence="2" id="KW-1185">Reference proteome</keyword>
<organism evidence="1 2">
    <name type="scientific">Araneus ventricosus</name>
    <name type="common">Orbweaver spider</name>
    <name type="synonym">Epeira ventricosa</name>
    <dbReference type="NCBI Taxonomy" id="182803"/>
    <lineage>
        <taxon>Eukaryota</taxon>
        <taxon>Metazoa</taxon>
        <taxon>Ecdysozoa</taxon>
        <taxon>Arthropoda</taxon>
        <taxon>Chelicerata</taxon>
        <taxon>Arachnida</taxon>
        <taxon>Araneae</taxon>
        <taxon>Araneomorphae</taxon>
        <taxon>Entelegynae</taxon>
        <taxon>Araneoidea</taxon>
        <taxon>Araneidae</taxon>
        <taxon>Araneus</taxon>
    </lineage>
</organism>
<dbReference type="AlphaFoldDB" id="A0A4Y2ETL0"/>
<protein>
    <submittedName>
        <fullName evidence="1">Uncharacterized protein</fullName>
    </submittedName>
</protein>
<name>A0A4Y2ETL0_ARAVE</name>
<dbReference type="Gene3D" id="3.30.420.10">
    <property type="entry name" value="Ribonuclease H-like superfamily/Ribonuclease H"/>
    <property type="match status" value="1"/>
</dbReference>
<dbReference type="Proteomes" id="UP000499080">
    <property type="component" value="Unassembled WGS sequence"/>
</dbReference>
<dbReference type="GO" id="GO:0003676">
    <property type="term" value="F:nucleic acid binding"/>
    <property type="evidence" value="ECO:0007669"/>
    <property type="project" value="InterPro"/>
</dbReference>
<reference evidence="1 2" key="1">
    <citation type="journal article" date="2019" name="Sci. Rep.">
        <title>Orb-weaving spider Araneus ventricosus genome elucidates the spidroin gene catalogue.</title>
        <authorList>
            <person name="Kono N."/>
            <person name="Nakamura H."/>
            <person name="Ohtoshi R."/>
            <person name="Moran D.A.P."/>
            <person name="Shinohara A."/>
            <person name="Yoshida Y."/>
            <person name="Fujiwara M."/>
            <person name="Mori M."/>
            <person name="Tomita M."/>
            <person name="Arakawa K."/>
        </authorList>
    </citation>
    <scope>NUCLEOTIDE SEQUENCE [LARGE SCALE GENOMIC DNA]</scope>
</reference>
<accession>A0A4Y2ETL0</accession>
<evidence type="ECO:0000313" key="1">
    <source>
        <dbReference type="EMBL" id="GBM32550.1"/>
    </source>
</evidence>
<sequence>MELKNKSGKNIKISSTYYQEKVLSPIFTEEIPFPYPNDFQRVKLHLDKVTSYTSKITTEFLEKMKTDTEIAYIPFQHISQKSPYVSPMDYWAFGLWKRALSKRKPTTTDGLWKVVEEGLKSIPLKILRKFSFYHDADL</sequence>
<dbReference type="EMBL" id="BGPR01000711">
    <property type="protein sequence ID" value="GBM32550.1"/>
    <property type="molecule type" value="Genomic_DNA"/>
</dbReference>
<gene>
    <name evidence="1" type="ORF">AVEN_187105_1</name>
</gene>
<comment type="caution">
    <text evidence="1">The sequence shown here is derived from an EMBL/GenBank/DDBJ whole genome shotgun (WGS) entry which is preliminary data.</text>
</comment>
<evidence type="ECO:0000313" key="2">
    <source>
        <dbReference type="Proteomes" id="UP000499080"/>
    </source>
</evidence>
<dbReference type="InterPro" id="IPR036397">
    <property type="entry name" value="RNaseH_sf"/>
</dbReference>